<sequence length="49" mass="5519">IPCGFSKEGLPIGMQLVGKMFSEDLLLKLGYHYQLITDWHKKSPGLISK</sequence>
<accession>A0A2H0C276</accession>
<comment type="caution">
    <text evidence="1">The sequence shown here is derived from an EMBL/GenBank/DDBJ whole genome shotgun (WGS) entry which is preliminary data.</text>
</comment>
<evidence type="ECO:0000313" key="1">
    <source>
        <dbReference type="EMBL" id="PIP64013.1"/>
    </source>
</evidence>
<dbReference type="GO" id="GO:0016740">
    <property type="term" value="F:transferase activity"/>
    <property type="evidence" value="ECO:0007669"/>
    <property type="project" value="UniProtKB-KW"/>
</dbReference>
<evidence type="ECO:0000313" key="2">
    <source>
        <dbReference type="Proteomes" id="UP000230802"/>
    </source>
</evidence>
<protein>
    <submittedName>
        <fullName evidence="1">Asp-tRNA(Asn)/Glu-tRNA(Gln) amidotransferase GatCAB subunit A</fullName>
    </submittedName>
</protein>
<reference evidence="1 2" key="1">
    <citation type="submission" date="2017-09" db="EMBL/GenBank/DDBJ databases">
        <title>Depth-based differentiation of microbial function through sediment-hosted aquifers and enrichment of novel symbionts in the deep terrestrial subsurface.</title>
        <authorList>
            <person name="Probst A.J."/>
            <person name="Ladd B."/>
            <person name="Jarett J.K."/>
            <person name="Geller-Mcgrath D.E."/>
            <person name="Sieber C.M."/>
            <person name="Emerson J.B."/>
            <person name="Anantharaman K."/>
            <person name="Thomas B.C."/>
            <person name="Malmstrom R."/>
            <person name="Stieglmeier M."/>
            <person name="Klingl A."/>
            <person name="Woyke T."/>
            <person name="Ryan C.M."/>
            <person name="Banfield J.F."/>
        </authorList>
    </citation>
    <scope>NUCLEOTIDE SEQUENCE [LARGE SCALE GENOMIC DNA]</scope>
    <source>
        <strain evidence="1">CG22_combo_CG10-13_8_21_14_all_33_16</strain>
    </source>
</reference>
<dbReference type="AlphaFoldDB" id="A0A2H0C276"/>
<dbReference type="EMBL" id="PCTD01000215">
    <property type="protein sequence ID" value="PIP64013.1"/>
    <property type="molecule type" value="Genomic_DNA"/>
</dbReference>
<organism evidence="1 2">
    <name type="scientific">Candidatus Roizmanbacteria bacterium CG22_combo_CG10-13_8_21_14_all_33_16</name>
    <dbReference type="NCBI Taxonomy" id="1974859"/>
    <lineage>
        <taxon>Bacteria</taxon>
        <taxon>Candidatus Roizmaniibacteriota</taxon>
    </lineage>
</organism>
<feature type="non-terminal residue" evidence="1">
    <location>
        <position position="1"/>
    </location>
</feature>
<dbReference type="SUPFAM" id="SSF75304">
    <property type="entry name" value="Amidase signature (AS) enzymes"/>
    <property type="match status" value="1"/>
</dbReference>
<gene>
    <name evidence="1" type="ORF">COW96_04935</name>
</gene>
<dbReference type="Gene3D" id="3.90.1300.10">
    <property type="entry name" value="Amidase signature (AS) domain"/>
    <property type="match status" value="1"/>
</dbReference>
<keyword evidence="1" id="KW-0808">Transferase</keyword>
<dbReference type="InterPro" id="IPR036928">
    <property type="entry name" value="AS_sf"/>
</dbReference>
<proteinExistence type="predicted"/>
<dbReference type="Proteomes" id="UP000230802">
    <property type="component" value="Unassembled WGS sequence"/>
</dbReference>
<name>A0A2H0C276_9BACT</name>